<evidence type="ECO:0000313" key="4">
    <source>
        <dbReference type="EMBL" id="KAK4460012.1"/>
    </source>
</evidence>
<comment type="cofactor">
    <cofactor evidence="2">
        <name>FAD</name>
        <dbReference type="ChEBI" id="CHEBI:57692"/>
    </cofactor>
</comment>
<feature type="binding site" evidence="2">
    <location>
        <position position="242"/>
    </location>
    <ligand>
        <name>FAD</name>
        <dbReference type="ChEBI" id="CHEBI:57692"/>
    </ligand>
</feature>
<gene>
    <name evidence="4" type="ORF">QBC42DRAFT_230382</name>
</gene>
<dbReference type="PIRSF" id="PIRSF000137">
    <property type="entry name" value="Alcohol_oxidase"/>
    <property type="match status" value="1"/>
</dbReference>
<dbReference type="EMBL" id="MU865021">
    <property type="protein sequence ID" value="KAK4460012.1"/>
    <property type="molecule type" value="Genomic_DNA"/>
</dbReference>
<dbReference type="Pfam" id="PF00732">
    <property type="entry name" value="GMC_oxred_N"/>
    <property type="match status" value="1"/>
</dbReference>
<evidence type="ECO:0000313" key="5">
    <source>
        <dbReference type="Proteomes" id="UP001321749"/>
    </source>
</evidence>
<dbReference type="Gene3D" id="3.50.50.60">
    <property type="entry name" value="FAD/NAD(P)-binding domain"/>
    <property type="match status" value="1"/>
</dbReference>
<dbReference type="SUPFAM" id="SSF54373">
    <property type="entry name" value="FAD-linked reductases, C-terminal domain"/>
    <property type="match status" value="1"/>
</dbReference>
<reference evidence="4" key="1">
    <citation type="journal article" date="2023" name="Mol. Phylogenet. Evol.">
        <title>Genome-scale phylogeny and comparative genomics of the fungal order Sordariales.</title>
        <authorList>
            <person name="Hensen N."/>
            <person name="Bonometti L."/>
            <person name="Westerberg I."/>
            <person name="Brannstrom I.O."/>
            <person name="Guillou S."/>
            <person name="Cros-Aarteil S."/>
            <person name="Calhoun S."/>
            <person name="Haridas S."/>
            <person name="Kuo A."/>
            <person name="Mondo S."/>
            <person name="Pangilinan J."/>
            <person name="Riley R."/>
            <person name="LaButti K."/>
            <person name="Andreopoulos B."/>
            <person name="Lipzen A."/>
            <person name="Chen C."/>
            <person name="Yan M."/>
            <person name="Daum C."/>
            <person name="Ng V."/>
            <person name="Clum A."/>
            <person name="Steindorff A."/>
            <person name="Ohm R.A."/>
            <person name="Martin F."/>
            <person name="Silar P."/>
            <person name="Natvig D.O."/>
            <person name="Lalanne C."/>
            <person name="Gautier V."/>
            <person name="Ament-Velasquez S.L."/>
            <person name="Kruys A."/>
            <person name="Hutchinson M.I."/>
            <person name="Powell A.J."/>
            <person name="Barry K."/>
            <person name="Miller A.N."/>
            <person name="Grigoriev I.V."/>
            <person name="Debuchy R."/>
            <person name="Gladieux P."/>
            <person name="Hiltunen Thoren M."/>
            <person name="Johannesson H."/>
        </authorList>
    </citation>
    <scope>NUCLEOTIDE SEQUENCE</scope>
    <source>
        <strain evidence="4">PSN324</strain>
    </source>
</reference>
<dbReference type="AlphaFoldDB" id="A0AAV9HKZ5"/>
<comment type="similarity">
    <text evidence="1">Belongs to the GMC oxidoreductase family.</text>
</comment>
<feature type="domain" description="Glucose-methanol-choline oxidoreductase N-terminal" evidence="3">
    <location>
        <begin position="283"/>
        <end position="297"/>
    </location>
</feature>
<keyword evidence="5" id="KW-1185">Reference proteome</keyword>
<accession>A0AAV9HKZ5</accession>
<keyword evidence="2" id="KW-0274">FAD</keyword>
<evidence type="ECO:0000259" key="3">
    <source>
        <dbReference type="PROSITE" id="PS00624"/>
    </source>
</evidence>
<comment type="caution">
    <text evidence="4">The sequence shown here is derived from an EMBL/GenBank/DDBJ whole genome shotgun (WGS) entry which is preliminary data.</text>
</comment>
<dbReference type="InterPro" id="IPR012132">
    <property type="entry name" value="GMC_OxRdtase"/>
</dbReference>
<dbReference type="PROSITE" id="PS00624">
    <property type="entry name" value="GMC_OXRED_2"/>
    <property type="match status" value="1"/>
</dbReference>
<sequence length="606" mass="65310">MAPTPDLTQPFDYIVVGGGTAGLVVANRLSEDSDVRVLVIEAGGNRVADPVVAVPGLVVGTYGNDAYDWSFHSPPQPTLKNRTVAQARGKMLGGSSALSFMMVLYPTKADMDAWAALGNDGWDYDSLTPYFRKFATVYAPPQSAKDLLGLTYLDESLGEGNGPIQVSASEGYNVVNKAWFDSFAAEGLKVTSDPRNGKALGAFQNWASIDPTTHTRSHAATGYYNPKVAERPNLVILTETVVSKIIFDTASGPEPIATGVEILTGSDETRQISASREVILSAGAIQSPQILELSGIGDSSILSRHRIPVLVENPNVGTNVQDHPIVCQSFEVKPHTPSGDVLRDPEIVRSLIELYTTSGGQGPLGQSTISVAYAPMVDESGPMTEQAIASFLAPYSGPDDSASWKANLELISNPAEPAYQMLLFPFQVTIPQDPTSMAEYITPVLPENHLTIMTILNHPFSRGTVHIASPNVRDKPVWDPKYNDAGIDMELLSRAVRFVERIVKPESPFGSLLKEGGKRGMVAEDLESAREIVRDRQISVFHVAGSLAMLPKEKGGVVDQRLRVYGVKGLRVVDASVFPLEPVGNIQSVVYAVAEKAADLIKEDRK</sequence>
<organism evidence="4 5">
    <name type="scientific">Cladorrhinum samala</name>
    <dbReference type="NCBI Taxonomy" id="585594"/>
    <lineage>
        <taxon>Eukaryota</taxon>
        <taxon>Fungi</taxon>
        <taxon>Dikarya</taxon>
        <taxon>Ascomycota</taxon>
        <taxon>Pezizomycotina</taxon>
        <taxon>Sordariomycetes</taxon>
        <taxon>Sordariomycetidae</taxon>
        <taxon>Sordariales</taxon>
        <taxon>Podosporaceae</taxon>
        <taxon>Cladorrhinum</taxon>
    </lineage>
</organism>
<name>A0AAV9HKZ5_9PEZI</name>
<dbReference type="SUPFAM" id="SSF51905">
    <property type="entry name" value="FAD/NAD(P)-binding domain"/>
    <property type="match status" value="1"/>
</dbReference>
<dbReference type="InterPro" id="IPR000172">
    <property type="entry name" value="GMC_OxRdtase_N"/>
</dbReference>
<dbReference type="Gene3D" id="3.30.560.10">
    <property type="entry name" value="Glucose Oxidase, domain 3"/>
    <property type="match status" value="1"/>
</dbReference>
<dbReference type="PANTHER" id="PTHR11552">
    <property type="entry name" value="GLUCOSE-METHANOL-CHOLINE GMC OXIDOREDUCTASE"/>
    <property type="match status" value="1"/>
</dbReference>
<dbReference type="PANTHER" id="PTHR11552:SF210">
    <property type="entry name" value="GLUCOSE-METHANOL-CHOLINE OXIDOREDUCTASE N-TERMINAL DOMAIN-CONTAINING PROTEIN-RELATED"/>
    <property type="match status" value="1"/>
</dbReference>
<dbReference type="InterPro" id="IPR007867">
    <property type="entry name" value="GMC_OxRtase_C"/>
</dbReference>
<evidence type="ECO:0000256" key="1">
    <source>
        <dbReference type="ARBA" id="ARBA00010790"/>
    </source>
</evidence>
<reference evidence="4" key="2">
    <citation type="submission" date="2023-06" db="EMBL/GenBank/DDBJ databases">
        <authorList>
            <consortium name="Lawrence Berkeley National Laboratory"/>
            <person name="Mondo S.J."/>
            <person name="Hensen N."/>
            <person name="Bonometti L."/>
            <person name="Westerberg I."/>
            <person name="Brannstrom I.O."/>
            <person name="Guillou S."/>
            <person name="Cros-Aarteil S."/>
            <person name="Calhoun S."/>
            <person name="Haridas S."/>
            <person name="Kuo A."/>
            <person name="Pangilinan J."/>
            <person name="Riley R."/>
            <person name="Labutti K."/>
            <person name="Andreopoulos B."/>
            <person name="Lipzen A."/>
            <person name="Chen C."/>
            <person name="Yanf M."/>
            <person name="Daum C."/>
            <person name="Ng V."/>
            <person name="Clum A."/>
            <person name="Steindorff A."/>
            <person name="Ohm R."/>
            <person name="Martin F."/>
            <person name="Silar P."/>
            <person name="Natvig D."/>
            <person name="Lalanne C."/>
            <person name="Gautier V."/>
            <person name="Ament-Velasquez S.L."/>
            <person name="Kruys A."/>
            <person name="Hutchinson M.I."/>
            <person name="Powell A.J."/>
            <person name="Barry K."/>
            <person name="Miller A.N."/>
            <person name="Grigoriev I.V."/>
            <person name="Debuchy R."/>
            <person name="Gladieux P."/>
            <person name="Thoren M.H."/>
            <person name="Johannesson H."/>
        </authorList>
    </citation>
    <scope>NUCLEOTIDE SEQUENCE</scope>
    <source>
        <strain evidence="4">PSN324</strain>
    </source>
</reference>
<dbReference type="InterPro" id="IPR036188">
    <property type="entry name" value="FAD/NAD-bd_sf"/>
</dbReference>
<dbReference type="Proteomes" id="UP001321749">
    <property type="component" value="Unassembled WGS sequence"/>
</dbReference>
<evidence type="ECO:0000256" key="2">
    <source>
        <dbReference type="PIRSR" id="PIRSR000137-2"/>
    </source>
</evidence>
<dbReference type="Pfam" id="PF05199">
    <property type="entry name" value="GMC_oxred_C"/>
    <property type="match status" value="1"/>
</dbReference>
<dbReference type="GO" id="GO:0050660">
    <property type="term" value="F:flavin adenine dinucleotide binding"/>
    <property type="evidence" value="ECO:0007669"/>
    <property type="project" value="InterPro"/>
</dbReference>
<dbReference type="GO" id="GO:0016614">
    <property type="term" value="F:oxidoreductase activity, acting on CH-OH group of donors"/>
    <property type="evidence" value="ECO:0007669"/>
    <property type="project" value="InterPro"/>
</dbReference>
<protein>
    <recommendedName>
        <fullName evidence="3">Glucose-methanol-choline oxidoreductase N-terminal domain-containing protein</fullName>
    </recommendedName>
</protein>
<keyword evidence="2" id="KW-0285">Flavoprotein</keyword>
<proteinExistence type="inferred from homology"/>